<reference evidence="1 2" key="1">
    <citation type="submission" date="2020-08" db="EMBL/GenBank/DDBJ databases">
        <title>Genomic Encyclopedia of Type Strains, Phase IV (KMG-IV): sequencing the most valuable type-strain genomes for metagenomic binning, comparative biology and taxonomic classification.</title>
        <authorList>
            <person name="Goeker M."/>
        </authorList>
    </citation>
    <scope>NUCLEOTIDE SEQUENCE [LARGE SCALE GENOMIC DNA]</scope>
    <source>
        <strain evidence="1 2">DSM 23562</strain>
    </source>
</reference>
<accession>A0A7W9SSN6</accession>
<proteinExistence type="predicted"/>
<gene>
    <name evidence="1" type="ORF">HNQ39_003806</name>
</gene>
<dbReference type="AlphaFoldDB" id="A0A7W9SSN6"/>
<comment type="caution">
    <text evidence="1">The sequence shown here is derived from an EMBL/GenBank/DDBJ whole genome shotgun (WGS) entry which is preliminary data.</text>
</comment>
<organism evidence="1 2">
    <name type="scientific">Armatimonas rosea</name>
    <dbReference type="NCBI Taxonomy" id="685828"/>
    <lineage>
        <taxon>Bacteria</taxon>
        <taxon>Bacillati</taxon>
        <taxon>Armatimonadota</taxon>
        <taxon>Armatimonadia</taxon>
        <taxon>Armatimonadales</taxon>
        <taxon>Armatimonadaceae</taxon>
        <taxon>Armatimonas</taxon>
    </lineage>
</organism>
<name>A0A7W9SSN6_ARMRO</name>
<evidence type="ECO:0000313" key="1">
    <source>
        <dbReference type="EMBL" id="MBB6051996.1"/>
    </source>
</evidence>
<keyword evidence="2" id="KW-1185">Reference proteome</keyword>
<dbReference type="Proteomes" id="UP000520814">
    <property type="component" value="Unassembled WGS sequence"/>
</dbReference>
<evidence type="ECO:0000313" key="2">
    <source>
        <dbReference type="Proteomes" id="UP000520814"/>
    </source>
</evidence>
<dbReference type="RefSeq" id="WP_184200092.1">
    <property type="nucleotide sequence ID" value="NZ_JACHGW010000003.1"/>
</dbReference>
<sequence>MNPPTPRLTVATLAELESTTGFEWFVTAPRNELTFPERFRELMYRSRKELRALEPQLPRVSTLLQRRFLKHSAWVADVLGNFDEAATFQRRLGNIKEADWQLFQASMARGMASFLKPNQIVGALEPLDVHQGVWVALSFVKEVEEQCQPSVLVARKSGGNWQCLAQRTLSPQATNAHLKVLSGEIVIVQDRLGGSWQPTEVNCYRLHQGALQETTSLFSEHGVRLRKFDGRWTLSTFHCIGYCPCHGEQPRWLEVFQQGKNGWQLASAKYPELFEDYPRQIRSLLKRYPNDDVLPAYLHWTERLLQGKTVGPPPQKHAQKIDT</sequence>
<dbReference type="EMBL" id="JACHGW010000003">
    <property type="protein sequence ID" value="MBB6051996.1"/>
    <property type="molecule type" value="Genomic_DNA"/>
</dbReference>
<protein>
    <submittedName>
        <fullName evidence="1">Uncharacterized protein</fullName>
    </submittedName>
</protein>